<reference evidence="2" key="4">
    <citation type="submission" date="2019-03" db="UniProtKB">
        <authorList>
            <consortium name="EnsemblPlants"/>
        </authorList>
    </citation>
    <scope>IDENTIFICATION</scope>
</reference>
<dbReference type="PROSITE" id="PS50005">
    <property type="entry name" value="TPR"/>
    <property type="match status" value="1"/>
</dbReference>
<dbReference type="PANTHER" id="PTHR46310">
    <property type="entry name" value="AMIDASE 1"/>
    <property type="match status" value="1"/>
</dbReference>
<dbReference type="InterPro" id="IPR019734">
    <property type="entry name" value="TPR_rpt"/>
</dbReference>
<keyword evidence="3" id="KW-1185">Reference proteome</keyword>
<feature type="repeat" description="TPR" evidence="1">
    <location>
        <begin position="3"/>
        <end position="36"/>
    </location>
</feature>
<evidence type="ECO:0000313" key="3">
    <source>
        <dbReference type="Proteomes" id="UP000015105"/>
    </source>
</evidence>
<protein>
    <submittedName>
        <fullName evidence="2">Uncharacterized protein</fullName>
    </submittedName>
</protein>
<keyword evidence="1" id="KW-0802">TPR repeat</keyword>
<dbReference type="Gramene" id="AET6Gv20785700.12">
    <property type="protein sequence ID" value="AET6Gv20785700.12"/>
    <property type="gene ID" value="AET6Gv20785700"/>
</dbReference>
<proteinExistence type="predicted"/>
<reference evidence="2" key="5">
    <citation type="journal article" date="2021" name="G3 (Bethesda)">
        <title>Aegilops tauschii genome assembly Aet v5.0 features greater sequence contiguity and improved annotation.</title>
        <authorList>
            <person name="Wang L."/>
            <person name="Zhu T."/>
            <person name="Rodriguez J.C."/>
            <person name="Deal K.R."/>
            <person name="Dubcovsky J."/>
            <person name="McGuire P.E."/>
            <person name="Lux T."/>
            <person name="Spannagl M."/>
            <person name="Mayer K.F.X."/>
            <person name="Baldrich P."/>
            <person name="Meyers B.C."/>
            <person name="Huo N."/>
            <person name="Gu Y.Q."/>
            <person name="Zhou H."/>
            <person name="Devos K.M."/>
            <person name="Bennetzen J.L."/>
            <person name="Unver T."/>
            <person name="Budak H."/>
            <person name="Gulick P.J."/>
            <person name="Galiba G."/>
            <person name="Kalapos B."/>
            <person name="Nelson D.R."/>
            <person name="Li P."/>
            <person name="You F.M."/>
            <person name="Luo M.C."/>
            <person name="Dvorak J."/>
        </authorList>
    </citation>
    <scope>NUCLEOTIDE SEQUENCE [LARGE SCALE GENOMIC DNA]</scope>
    <source>
        <strain evidence="2">cv. AL8/78</strain>
    </source>
</reference>
<organism evidence="2 3">
    <name type="scientific">Aegilops tauschii subsp. strangulata</name>
    <name type="common">Goatgrass</name>
    <dbReference type="NCBI Taxonomy" id="200361"/>
    <lineage>
        <taxon>Eukaryota</taxon>
        <taxon>Viridiplantae</taxon>
        <taxon>Streptophyta</taxon>
        <taxon>Embryophyta</taxon>
        <taxon>Tracheophyta</taxon>
        <taxon>Spermatophyta</taxon>
        <taxon>Magnoliopsida</taxon>
        <taxon>Liliopsida</taxon>
        <taxon>Poales</taxon>
        <taxon>Poaceae</taxon>
        <taxon>BOP clade</taxon>
        <taxon>Pooideae</taxon>
        <taxon>Triticodae</taxon>
        <taxon>Triticeae</taxon>
        <taxon>Triticinae</taxon>
        <taxon>Aegilops</taxon>
    </lineage>
</organism>
<dbReference type="SUPFAM" id="SSF48452">
    <property type="entry name" value="TPR-like"/>
    <property type="match status" value="1"/>
</dbReference>
<evidence type="ECO:0000313" key="2">
    <source>
        <dbReference type="EnsemblPlants" id="AET6Gv20785700.12"/>
    </source>
</evidence>
<reference evidence="3" key="1">
    <citation type="journal article" date="2014" name="Science">
        <title>Ancient hybridizations among the ancestral genomes of bread wheat.</title>
        <authorList>
            <consortium name="International Wheat Genome Sequencing Consortium,"/>
            <person name="Marcussen T."/>
            <person name="Sandve S.R."/>
            <person name="Heier L."/>
            <person name="Spannagl M."/>
            <person name="Pfeifer M."/>
            <person name="Jakobsen K.S."/>
            <person name="Wulff B.B."/>
            <person name="Steuernagel B."/>
            <person name="Mayer K.F."/>
            <person name="Olsen O.A."/>
        </authorList>
    </citation>
    <scope>NUCLEOTIDE SEQUENCE [LARGE SCALE GENOMIC DNA]</scope>
    <source>
        <strain evidence="3">cv. AL8/78</strain>
    </source>
</reference>
<evidence type="ECO:0000256" key="1">
    <source>
        <dbReference type="PROSITE-ProRule" id="PRU00339"/>
    </source>
</evidence>
<reference evidence="2" key="3">
    <citation type="journal article" date="2017" name="Nature">
        <title>Genome sequence of the progenitor of the wheat D genome Aegilops tauschii.</title>
        <authorList>
            <person name="Luo M.C."/>
            <person name="Gu Y.Q."/>
            <person name="Puiu D."/>
            <person name="Wang H."/>
            <person name="Twardziok S.O."/>
            <person name="Deal K.R."/>
            <person name="Huo N."/>
            <person name="Zhu T."/>
            <person name="Wang L."/>
            <person name="Wang Y."/>
            <person name="McGuire P.E."/>
            <person name="Liu S."/>
            <person name="Long H."/>
            <person name="Ramasamy R.K."/>
            <person name="Rodriguez J.C."/>
            <person name="Van S.L."/>
            <person name="Yuan L."/>
            <person name="Wang Z."/>
            <person name="Xia Z."/>
            <person name="Xiao L."/>
            <person name="Anderson O.D."/>
            <person name="Ouyang S."/>
            <person name="Liang Y."/>
            <person name="Zimin A.V."/>
            <person name="Pertea G."/>
            <person name="Qi P."/>
            <person name="Bennetzen J.L."/>
            <person name="Dai X."/>
            <person name="Dawson M.W."/>
            <person name="Muller H.G."/>
            <person name="Kugler K."/>
            <person name="Rivarola-Duarte L."/>
            <person name="Spannagl M."/>
            <person name="Mayer K.F.X."/>
            <person name="Lu F.H."/>
            <person name="Bevan M.W."/>
            <person name="Leroy P."/>
            <person name="Li P."/>
            <person name="You F.M."/>
            <person name="Sun Q."/>
            <person name="Liu Z."/>
            <person name="Lyons E."/>
            <person name="Wicker T."/>
            <person name="Salzberg S.L."/>
            <person name="Devos K.M."/>
            <person name="Dvorak J."/>
        </authorList>
    </citation>
    <scope>NUCLEOTIDE SEQUENCE [LARGE SCALE GENOMIC DNA]</scope>
    <source>
        <strain evidence="2">cv. AL8/78</strain>
    </source>
</reference>
<dbReference type="Pfam" id="PF00515">
    <property type="entry name" value="TPR_1"/>
    <property type="match status" value="1"/>
</dbReference>
<sequence length="51" mass="5946">QNVKAYLRRGTAKESVLNYQEALQDFRHALALEPQNRTALAAEKRLQKHLR</sequence>
<dbReference type="InterPro" id="IPR011990">
    <property type="entry name" value="TPR-like_helical_dom_sf"/>
</dbReference>
<name>A0A453PN40_AEGTS</name>
<dbReference type="Gene3D" id="1.25.40.10">
    <property type="entry name" value="Tetratricopeptide repeat domain"/>
    <property type="match status" value="1"/>
</dbReference>
<accession>A0A453PN40</accession>
<dbReference type="EnsemblPlants" id="AET6Gv20785700.12">
    <property type="protein sequence ID" value="AET6Gv20785700.12"/>
    <property type="gene ID" value="AET6Gv20785700"/>
</dbReference>
<dbReference type="Proteomes" id="UP000015105">
    <property type="component" value="Chromosome 6D"/>
</dbReference>
<reference evidence="3" key="2">
    <citation type="journal article" date="2017" name="Nat. Plants">
        <title>The Aegilops tauschii genome reveals multiple impacts of transposons.</title>
        <authorList>
            <person name="Zhao G."/>
            <person name="Zou C."/>
            <person name="Li K."/>
            <person name="Wang K."/>
            <person name="Li T."/>
            <person name="Gao L."/>
            <person name="Zhang X."/>
            <person name="Wang H."/>
            <person name="Yang Z."/>
            <person name="Liu X."/>
            <person name="Jiang W."/>
            <person name="Mao L."/>
            <person name="Kong X."/>
            <person name="Jiao Y."/>
            <person name="Jia J."/>
        </authorList>
    </citation>
    <scope>NUCLEOTIDE SEQUENCE [LARGE SCALE GENOMIC DNA]</scope>
    <source>
        <strain evidence="3">cv. AL8/78</strain>
    </source>
</reference>
<dbReference type="PANTHER" id="PTHR46310:SF4">
    <property type="entry name" value="OUTER ENVELOPE PROTEIN 64, MITOCHONDRIAL"/>
    <property type="match status" value="1"/>
</dbReference>
<dbReference type="AlphaFoldDB" id="A0A453PN40"/>
<dbReference type="SMART" id="SM00028">
    <property type="entry name" value="TPR"/>
    <property type="match status" value="1"/>
</dbReference>